<evidence type="ECO:0000256" key="8">
    <source>
        <dbReference type="ARBA" id="ARBA00022884"/>
    </source>
</evidence>
<organism evidence="17 18">
    <name type="scientific">Puccinia coronata f. sp. avenae</name>
    <dbReference type="NCBI Taxonomy" id="200324"/>
    <lineage>
        <taxon>Eukaryota</taxon>
        <taxon>Fungi</taxon>
        <taxon>Dikarya</taxon>
        <taxon>Basidiomycota</taxon>
        <taxon>Pucciniomycotina</taxon>
        <taxon>Pucciniomycetes</taxon>
        <taxon>Pucciniales</taxon>
        <taxon>Pucciniaceae</taxon>
        <taxon>Puccinia</taxon>
    </lineage>
</organism>
<keyword evidence="8" id="KW-0694">RNA-binding</keyword>
<dbReference type="InterPro" id="IPR036397">
    <property type="entry name" value="RNaseH_sf"/>
</dbReference>
<keyword evidence="9" id="KW-0229">DNA integration</keyword>
<keyword evidence="5" id="KW-0255">Endonuclease</keyword>
<dbReference type="PANTHER" id="PTHR42648">
    <property type="entry name" value="TRANSPOSASE, PUTATIVE-RELATED"/>
    <property type="match status" value="1"/>
</dbReference>
<dbReference type="AlphaFoldDB" id="A0A2N5U6B4"/>
<keyword evidence="2" id="KW-0548">Nucleotidyltransferase</keyword>
<sequence length="513" mass="57140">MKGKLTQLPFRGHFDPTQVPLQVIHGDIVGPITPSTNSGKRYFLTLVDQHTGYISVTLLKQKSEAMDAFLAFKIFFEKQTGHFIKKLITDGGGEFVNKNLNNALESFGIQHNISPPYTPQHNGVAERANKTIINMARCMLSQSNLAKEWWGEAVRTAMAVTNCLPSVRRGKVSPIQLMFGKRPNYGVFRPFGCKTWMIKPKHLRTTKFDSVSWDGIVIGYSNDYSAYKVIRLPDKSIIETKHAYFDESVFPTLGALNPSVDHFPHSGLPDFESAALFPFQEEDNLNTFQDEGGAPDEQEEERMVLDNDEVHEQEQPLEDQAEVPVSSWEDSLPAPPPRRLIIHGPRHPTLINSSVDSGNILRYSRRPAVAFSAHTMTLSLQTLSTSPGRATIPSALGPLRFLMPSDETACTSYHHHASCLKPPSVTSSHLSYHLTHTILLTQPRRRSRADPARVRSASSSCNYFKFAEQVIGLLANSVRRAGHWPASKLSSPSRPVTCSRTELAEQASDLLAN</sequence>
<evidence type="ECO:0000313" key="18">
    <source>
        <dbReference type="Proteomes" id="UP000235392"/>
    </source>
</evidence>
<keyword evidence="11" id="KW-0808">Transferase</keyword>
<gene>
    <name evidence="17" type="ORF">PCASD_09765</name>
</gene>
<dbReference type="GO" id="GO:0005634">
    <property type="term" value="C:nucleus"/>
    <property type="evidence" value="ECO:0007669"/>
    <property type="project" value="UniProtKB-ARBA"/>
</dbReference>
<dbReference type="GO" id="GO:0006310">
    <property type="term" value="P:DNA recombination"/>
    <property type="evidence" value="ECO:0007669"/>
    <property type="project" value="UniProtKB-KW"/>
</dbReference>
<evidence type="ECO:0000256" key="13">
    <source>
        <dbReference type="ARBA" id="ARBA00048173"/>
    </source>
</evidence>
<dbReference type="GO" id="GO:0003723">
    <property type="term" value="F:RNA binding"/>
    <property type="evidence" value="ECO:0007669"/>
    <property type="project" value="UniProtKB-KW"/>
</dbReference>
<comment type="caution">
    <text evidence="17">The sequence shown here is derived from an EMBL/GenBank/DDBJ whole genome shotgun (WGS) entry which is preliminary data.</text>
</comment>
<proteinExistence type="predicted"/>
<dbReference type="Pfam" id="PF25597">
    <property type="entry name" value="SH3_retrovirus"/>
    <property type="match status" value="1"/>
</dbReference>
<feature type="domain" description="Integrase catalytic" evidence="16">
    <location>
        <begin position="16"/>
        <end position="182"/>
    </location>
</feature>
<dbReference type="GO" id="GO:0003887">
    <property type="term" value="F:DNA-directed DNA polymerase activity"/>
    <property type="evidence" value="ECO:0007669"/>
    <property type="project" value="UniProtKB-KW"/>
</dbReference>
<evidence type="ECO:0000256" key="6">
    <source>
        <dbReference type="ARBA" id="ARBA00022801"/>
    </source>
</evidence>
<evidence type="ECO:0000256" key="14">
    <source>
        <dbReference type="ARBA" id="ARBA00049244"/>
    </source>
</evidence>
<feature type="region of interest" description="Disordered" evidence="15">
    <location>
        <begin position="310"/>
        <end position="337"/>
    </location>
</feature>
<evidence type="ECO:0000256" key="15">
    <source>
        <dbReference type="SAM" id="MobiDB-lite"/>
    </source>
</evidence>
<dbReference type="GO" id="GO:0046872">
    <property type="term" value="F:metal ion binding"/>
    <property type="evidence" value="ECO:0007669"/>
    <property type="project" value="UniProtKB-KW"/>
</dbReference>
<dbReference type="InterPro" id="IPR012337">
    <property type="entry name" value="RNaseH-like_sf"/>
</dbReference>
<dbReference type="Pfam" id="PF00665">
    <property type="entry name" value="rve"/>
    <property type="match status" value="1"/>
</dbReference>
<evidence type="ECO:0000256" key="1">
    <source>
        <dbReference type="ARBA" id="ARBA00022578"/>
    </source>
</evidence>
<evidence type="ECO:0000256" key="12">
    <source>
        <dbReference type="ARBA" id="ARBA00023172"/>
    </source>
</evidence>
<dbReference type="Gene3D" id="3.30.420.10">
    <property type="entry name" value="Ribonuclease H-like superfamily/Ribonuclease H"/>
    <property type="match status" value="1"/>
</dbReference>
<evidence type="ECO:0000256" key="5">
    <source>
        <dbReference type="ARBA" id="ARBA00022759"/>
    </source>
</evidence>
<dbReference type="PROSITE" id="PS50994">
    <property type="entry name" value="INTEGRASE"/>
    <property type="match status" value="1"/>
</dbReference>
<dbReference type="GO" id="GO:0016787">
    <property type="term" value="F:hydrolase activity"/>
    <property type="evidence" value="ECO:0007669"/>
    <property type="project" value="UniProtKB-KW"/>
</dbReference>
<dbReference type="PANTHER" id="PTHR42648:SF11">
    <property type="entry name" value="TRANSPOSON TY4-P GAG-POL POLYPROTEIN"/>
    <property type="match status" value="1"/>
</dbReference>
<dbReference type="Proteomes" id="UP000235392">
    <property type="component" value="Unassembled WGS sequence"/>
</dbReference>
<dbReference type="GO" id="GO:0003964">
    <property type="term" value="F:RNA-directed DNA polymerase activity"/>
    <property type="evidence" value="ECO:0007669"/>
    <property type="project" value="UniProtKB-KW"/>
</dbReference>
<dbReference type="GO" id="GO:0032196">
    <property type="term" value="P:transposition"/>
    <property type="evidence" value="ECO:0007669"/>
    <property type="project" value="UniProtKB-KW"/>
</dbReference>
<keyword evidence="11" id="KW-0239">DNA-directed DNA polymerase</keyword>
<evidence type="ECO:0000256" key="3">
    <source>
        <dbReference type="ARBA" id="ARBA00022722"/>
    </source>
</evidence>
<keyword evidence="7" id="KW-0460">Magnesium</keyword>
<keyword evidence="4" id="KW-0479">Metal-binding</keyword>
<evidence type="ECO:0000256" key="10">
    <source>
        <dbReference type="ARBA" id="ARBA00022918"/>
    </source>
</evidence>
<keyword evidence="10" id="KW-0695">RNA-directed DNA polymerase</keyword>
<evidence type="ECO:0000256" key="2">
    <source>
        <dbReference type="ARBA" id="ARBA00022695"/>
    </source>
</evidence>
<evidence type="ECO:0000256" key="11">
    <source>
        <dbReference type="ARBA" id="ARBA00022932"/>
    </source>
</evidence>
<keyword evidence="12" id="KW-0233">DNA recombination</keyword>
<evidence type="ECO:0000313" key="17">
    <source>
        <dbReference type="EMBL" id="PLW33269.1"/>
    </source>
</evidence>
<protein>
    <recommendedName>
        <fullName evidence="16">Integrase catalytic domain-containing protein</fullName>
    </recommendedName>
</protein>
<dbReference type="EMBL" id="PGCI01000224">
    <property type="protein sequence ID" value="PLW33269.1"/>
    <property type="molecule type" value="Genomic_DNA"/>
</dbReference>
<dbReference type="SUPFAM" id="SSF53098">
    <property type="entry name" value="Ribonuclease H-like"/>
    <property type="match status" value="1"/>
</dbReference>
<dbReference type="InterPro" id="IPR057670">
    <property type="entry name" value="SH3_retrovirus"/>
</dbReference>
<name>A0A2N5U6B4_9BASI</name>
<evidence type="ECO:0000256" key="9">
    <source>
        <dbReference type="ARBA" id="ARBA00022908"/>
    </source>
</evidence>
<keyword evidence="6" id="KW-0378">Hydrolase</keyword>
<reference evidence="17 18" key="1">
    <citation type="submission" date="2017-11" db="EMBL/GenBank/DDBJ databases">
        <title>De novo assembly and phasing of dikaryotic genomes from two isolates of Puccinia coronata f. sp. avenae, the causal agent of oat crown rust.</title>
        <authorList>
            <person name="Miller M.E."/>
            <person name="Zhang Y."/>
            <person name="Omidvar V."/>
            <person name="Sperschneider J."/>
            <person name="Schwessinger B."/>
            <person name="Raley C."/>
            <person name="Palmer J.M."/>
            <person name="Garnica D."/>
            <person name="Upadhyaya N."/>
            <person name="Rathjen J."/>
            <person name="Taylor J.M."/>
            <person name="Park R.F."/>
            <person name="Dodds P.N."/>
            <person name="Hirsch C.D."/>
            <person name="Kianian S.F."/>
            <person name="Figueroa M."/>
        </authorList>
    </citation>
    <scope>NUCLEOTIDE SEQUENCE [LARGE SCALE GENOMIC DNA]</scope>
    <source>
        <strain evidence="17">12SD80</strain>
    </source>
</reference>
<evidence type="ECO:0000256" key="7">
    <source>
        <dbReference type="ARBA" id="ARBA00022842"/>
    </source>
</evidence>
<dbReference type="GO" id="GO:0004519">
    <property type="term" value="F:endonuclease activity"/>
    <property type="evidence" value="ECO:0007669"/>
    <property type="project" value="UniProtKB-KW"/>
</dbReference>
<dbReference type="InterPro" id="IPR039537">
    <property type="entry name" value="Retrotran_Ty1/copia-like"/>
</dbReference>
<evidence type="ECO:0000256" key="4">
    <source>
        <dbReference type="ARBA" id="ARBA00022723"/>
    </source>
</evidence>
<keyword evidence="3" id="KW-0540">Nuclease</keyword>
<evidence type="ECO:0000259" key="16">
    <source>
        <dbReference type="PROSITE" id="PS50994"/>
    </source>
</evidence>
<keyword evidence="1" id="KW-0815">Transposition</keyword>
<dbReference type="InterPro" id="IPR001584">
    <property type="entry name" value="Integrase_cat-core"/>
</dbReference>
<dbReference type="GO" id="GO:0015074">
    <property type="term" value="P:DNA integration"/>
    <property type="evidence" value="ECO:0007669"/>
    <property type="project" value="UniProtKB-KW"/>
</dbReference>
<comment type="catalytic activity">
    <reaction evidence="14">
        <text>DNA(n) + a 2'-deoxyribonucleoside 5'-triphosphate = DNA(n+1) + diphosphate</text>
        <dbReference type="Rhea" id="RHEA:22508"/>
        <dbReference type="Rhea" id="RHEA-COMP:17339"/>
        <dbReference type="Rhea" id="RHEA-COMP:17340"/>
        <dbReference type="ChEBI" id="CHEBI:33019"/>
        <dbReference type="ChEBI" id="CHEBI:61560"/>
        <dbReference type="ChEBI" id="CHEBI:173112"/>
        <dbReference type="EC" id="2.7.7.7"/>
    </reaction>
</comment>
<accession>A0A2N5U6B4</accession>
<comment type="catalytic activity">
    <reaction evidence="13">
        <text>DNA(n) + a 2'-deoxyribonucleoside 5'-triphosphate = DNA(n+1) + diphosphate</text>
        <dbReference type="Rhea" id="RHEA:22508"/>
        <dbReference type="Rhea" id="RHEA-COMP:17339"/>
        <dbReference type="Rhea" id="RHEA-COMP:17340"/>
        <dbReference type="ChEBI" id="CHEBI:33019"/>
        <dbReference type="ChEBI" id="CHEBI:61560"/>
        <dbReference type="ChEBI" id="CHEBI:173112"/>
        <dbReference type="EC" id="2.7.7.49"/>
    </reaction>
</comment>